<dbReference type="EMBL" id="JASNJD010000002">
    <property type="protein sequence ID" value="MDK3016820.1"/>
    <property type="molecule type" value="Genomic_DNA"/>
</dbReference>
<keyword evidence="3" id="KW-1185">Reference proteome</keyword>
<comment type="caution">
    <text evidence="2">The sequence shown here is derived from an EMBL/GenBank/DDBJ whole genome shotgun (WGS) entry which is preliminary data.</text>
</comment>
<protein>
    <recommendedName>
        <fullName evidence="4">DUF1236 domain-containing protein</fullName>
    </recommendedName>
</protein>
<evidence type="ECO:0000313" key="3">
    <source>
        <dbReference type="Proteomes" id="UP001243757"/>
    </source>
</evidence>
<gene>
    <name evidence="2" type="ORF">QO033_03975</name>
</gene>
<evidence type="ECO:0000256" key="1">
    <source>
        <dbReference type="SAM" id="SignalP"/>
    </source>
</evidence>
<name>A0ABT7EX12_9RHOB</name>
<sequence>MHRKFIALISGLAVAVALTGASAAPARADGSDAAKIFAGLAALAIIGAAIDNANDHPPVINRQVIVQPPRHVYAPPRPVYVQPRPVYVQPQRNVYVERHVNKYVTKKVIKPVNRDARPVVRKQVTKEVNVYRHQPNRVVTHTYLR</sequence>
<feature type="signal peptide" evidence="1">
    <location>
        <begin position="1"/>
        <end position="23"/>
    </location>
</feature>
<dbReference type="RefSeq" id="WP_284479633.1">
    <property type="nucleotide sequence ID" value="NZ_JASNJD010000002.1"/>
</dbReference>
<evidence type="ECO:0008006" key="4">
    <source>
        <dbReference type="Google" id="ProtNLM"/>
    </source>
</evidence>
<feature type="chain" id="PRO_5045408313" description="DUF1236 domain-containing protein" evidence="1">
    <location>
        <begin position="24"/>
        <end position="145"/>
    </location>
</feature>
<proteinExistence type="predicted"/>
<evidence type="ECO:0000313" key="2">
    <source>
        <dbReference type="EMBL" id="MDK3016820.1"/>
    </source>
</evidence>
<accession>A0ABT7EX12</accession>
<dbReference type="Proteomes" id="UP001243757">
    <property type="component" value="Unassembled WGS sequence"/>
</dbReference>
<reference evidence="2 3" key="1">
    <citation type="submission" date="2023-05" db="EMBL/GenBank/DDBJ databases">
        <title>Pseudodonghicola sp. nov.</title>
        <authorList>
            <person name="Huang J."/>
        </authorList>
    </citation>
    <scope>NUCLEOTIDE SEQUENCE [LARGE SCALE GENOMIC DNA]</scope>
    <source>
        <strain evidence="2 3">IC7</strain>
    </source>
</reference>
<organism evidence="2 3">
    <name type="scientific">Pseudodonghicola flavimaris</name>
    <dbReference type="NCBI Taxonomy" id="3050036"/>
    <lineage>
        <taxon>Bacteria</taxon>
        <taxon>Pseudomonadati</taxon>
        <taxon>Pseudomonadota</taxon>
        <taxon>Alphaproteobacteria</taxon>
        <taxon>Rhodobacterales</taxon>
        <taxon>Paracoccaceae</taxon>
        <taxon>Pseudodonghicola</taxon>
    </lineage>
</organism>
<keyword evidence="1" id="KW-0732">Signal</keyword>